<proteinExistence type="predicted"/>
<evidence type="ECO:0000313" key="1">
    <source>
        <dbReference type="EMBL" id="SLM31479.1"/>
    </source>
</evidence>
<organism evidence="1 2">
    <name type="scientific">Desulfamplus magnetovallimortis</name>
    <dbReference type="NCBI Taxonomy" id="1246637"/>
    <lineage>
        <taxon>Bacteria</taxon>
        <taxon>Pseudomonadati</taxon>
        <taxon>Thermodesulfobacteriota</taxon>
        <taxon>Desulfobacteria</taxon>
        <taxon>Desulfobacterales</taxon>
        <taxon>Desulfobacteraceae</taxon>
        <taxon>Desulfamplus</taxon>
    </lineage>
</organism>
<dbReference type="Proteomes" id="UP000191931">
    <property type="component" value="Unassembled WGS sequence"/>
</dbReference>
<evidence type="ECO:0000313" key="2">
    <source>
        <dbReference type="Proteomes" id="UP000191931"/>
    </source>
</evidence>
<gene>
    <name evidence="1" type="ORF">MTBBW1_340031</name>
</gene>
<sequence>MILFSDVVFQSSALSRLICSAESYIVFKNAVAAFSDSFLM</sequence>
<dbReference type="AlphaFoldDB" id="A0A1W1HG76"/>
<dbReference type="EMBL" id="FWEV01000268">
    <property type="protein sequence ID" value="SLM31479.1"/>
    <property type="molecule type" value="Genomic_DNA"/>
</dbReference>
<protein>
    <submittedName>
        <fullName evidence="1">Uncharacterized protein</fullName>
    </submittedName>
</protein>
<reference evidence="1 2" key="1">
    <citation type="submission" date="2017-03" db="EMBL/GenBank/DDBJ databases">
        <authorList>
            <person name="Afonso C.L."/>
            <person name="Miller P.J."/>
            <person name="Scott M.A."/>
            <person name="Spackman E."/>
            <person name="Goraichik I."/>
            <person name="Dimitrov K.M."/>
            <person name="Suarez D.L."/>
            <person name="Swayne D.E."/>
        </authorList>
    </citation>
    <scope>NUCLEOTIDE SEQUENCE [LARGE SCALE GENOMIC DNA]</scope>
    <source>
        <strain evidence="1">PRJEB14757</strain>
    </source>
</reference>
<keyword evidence="2" id="KW-1185">Reference proteome</keyword>
<accession>A0A1W1HG76</accession>
<name>A0A1W1HG76_9BACT</name>
<dbReference type="STRING" id="1246637.MTBBW1_340031"/>